<evidence type="ECO:0000256" key="2">
    <source>
        <dbReference type="ARBA" id="ARBA00022971"/>
    </source>
</evidence>
<gene>
    <name evidence="5" type="ORF">KTH64_15275</name>
</gene>
<dbReference type="InterPro" id="IPR005053">
    <property type="entry name" value="MobA_MobL"/>
</dbReference>
<feature type="domain" description="MobA/MobL protein" evidence="4">
    <location>
        <begin position="25"/>
        <end position="279"/>
    </location>
</feature>
<keyword evidence="2" id="KW-0184">Conjugation</keyword>
<evidence type="ECO:0000256" key="3">
    <source>
        <dbReference type="SAM" id="MobiDB-lite"/>
    </source>
</evidence>
<evidence type="ECO:0000313" key="6">
    <source>
        <dbReference type="Proteomes" id="UP001208534"/>
    </source>
</evidence>
<protein>
    <submittedName>
        <fullName evidence="5">MobA/MobL family protein</fullName>
    </submittedName>
</protein>
<feature type="region of interest" description="Disordered" evidence="3">
    <location>
        <begin position="334"/>
        <end position="408"/>
    </location>
</feature>
<organism evidence="5 6">
    <name type="scientific">Acinetobacter junii</name>
    <dbReference type="NCBI Taxonomy" id="40215"/>
    <lineage>
        <taxon>Bacteria</taxon>
        <taxon>Pseudomonadati</taxon>
        <taxon>Pseudomonadota</taxon>
        <taxon>Gammaproteobacteria</taxon>
        <taxon>Moraxellales</taxon>
        <taxon>Moraxellaceae</taxon>
        <taxon>Acinetobacter</taxon>
    </lineage>
</organism>
<dbReference type="Pfam" id="PF03389">
    <property type="entry name" value="MobA_MobL"/>
    <property type="match status" value="1"/>
</dbReference>
<reference evidence="5" key="1">
    <citation type="submission" date="2021-06" db="EMBL/GenBank/DDBJ databases">
        <title>Propagation of a rapidly emergent carbapenem-resistant Acinetobacter baumannii lineage by various extra-hospital transmission networks.</title>
        <authorList>
            <person name="Calix J."/>
        </authorList>
    </citation>
    <scope>NUCLEOTIDE SEQUENCE</scope>
    <source>
        <strain evidence="5">WU_MDCI_Aw63</strain>
    </source>
</reference>
<dbReference type="Gene3D" id="3.30.930.30">
    <property type="match status" value="1"/>
</dbReference>
<accession>A0AAW5RC25</accession>
<dbReference type="Proteomes" id="UP001208534">
    <property type="component" value="Unassembled WGS sequence"/>
</dbReference>
<name>A0AAW5RC25_ACIJU</name>
<dbReference type="EMBL" id="JAHPRE010000080">
    <property type="protein sequence ID" value="MCU4398269.1"/>
    <property type="molecule type" value="Genomic_DNA"/>
</dbReference>
<sequence>MSDKIIIRNQYSCRISAIKKSNGHSPIRAIAYIQARKMQNSLSGDEHNFSNKKGVIDTGFLMPNGIETAMNEEQFYNHLENNSHASTNILAYSSIMSLPSELDINNQKKLVEDFCKYFTDTYQTAVSFAIHEPDNKKKKRAKLEEIEKHNLPSDDDDLRMQMQNNHVHLVIPYCKISALTESDLTAKRKKKAIADTFKLGNQVKDFNPIKFGSEIKKDKPDLMNTQQNFLQFMRQEWCRFINNSLELNNRIERYTHKSYKDLGLQISATVHEGEARKNILASGQKTAVNEYNKRQKAKQQTEADYLNFINVPLPFELANKILSGQKLAEKELLNSLKPPTQTAEDPKPGPPELREKLDRLKSTNSPGPTPGHESLQQKLDRLKQKQADPPTPLAEPKQQDNDNDYSPF</sequence>
<proteinExistence type="inferred from homology"/>
<evidence type="ECO:0000259" key="4">
    <source>
        <dbReference type="Pfam" id="PF03389"/>
    </source>
</evidence>
<comment type="caution">
    <text evidence="5">The sequence shown here is derived from an EMBL/GenBank/DDBJ whole genome shotgun (WGS) entry which is preliminary data.</text>
</comment>
<evidence type="ECO:0000256" key="1">
    <source>
        <dbReference type="ARBA" id="ARBA00010873"/>
    </source>
</evidence>
<feature type="compositionally biased region" description="Basic and acidic residues" evidence="3">
    <location>
        <begin position="344"/>
        <end position="361"/>
    </location>
</feature>
<dbReference type="RefSeq" id="WP_262579470.1">
    <property type="nucleotide sequence ID" value="NZ_JAHPRE010000080.1"/>
</dbReference>
<dbReference type="AlphaFoldDB" id="A0AAW5RC25"/>
<evidence type="ECO:0000313" key="5">
    <source>
        <dbReference type="EMBL" id="MCU4398269.1"/>
    </source>
</evidence>
<comment type="similarity">
    <text evidence="1">Belongs to the MobA/MobL family.</text>
</comment>